<evidence type="ECO:0000256" key="10">
    <source>
        <dbReference type="ARBA" id="ARBA00023136"/>
    </source>
</evidence>
<keyword evidence="7" id="KW-0630">Potassium</keyword>
<dbReference type="PRINTS" id="PR00169">
    <property type="entry name" value="KCHANNEL"/>
</dbReference>
<dbReference type="Gene3D" id="1.10.287.70">
    <property type="match status" value="1"/>
</dbReference>
<dbReference type="STRING" id="51028.A0A0N4VP34"/>
<feature type="transmembrane region" description="Helical" evidence="13">
    <location>
        <begin position="63"/>
        <end position="94"/>
    </location>
</feature>
<feature type="region of interest" description="Disordered" evidence="12">
    <location>
        <begin position="134"/>
        <end position="157"/>
    </location>
</feature>
<keyword evidence="9" id="KW-0406">Ion transport</keyword>
<evidence type="ECO:0000256" key="5">
    <source>
        <dbReference type="ARBA" id="ARBA00022826"/>
    </source>
</evidence>
<dbReference type="PANTHER" id="PTHR11537">
    <property type="entry name" value="VOLTAGE-GATED POTASSIUM CHANNEL"/>
    <property type="match status" value="1"/>
</dbReference>
<sequence length="211" mass="24094">IFQVFFLILGIVIFAALVYYAEKLENNPENQFLSIPLGLWWAICTMTTVGYGDMTPHTALGRLVGSLCAVMGVLTIALPVPVIVGNFAMFYSHAQARDKLPRKRRRVLPVEQVRMQVRRHVAAMQIANVQRRNTLVTSSTPTQQNEESRDDDETLLSNEVKKQKWKGELFLGKEEKRNGPKDKLHRRTAHMWILGRAKPIFHINVQGIEFV</sequence>
<feature type="domain" description="Ion transport" evidence="14">
    <location>
        <begin position="4"/>
        <end position="94"/>
    </location>
</feature>
<dbReference type="GO" id="GO:0045211">
    <property type="term" value="C:postsynaptic membrane"/>
    <property type="evidence" value="ECO:0007669"/>
    <property type="project" value="TreeGrafter"/>
</dbReference>
<feature type="transmembrane region" description="Helical" evidence="13">
    <location>
        <begin position="33"/>
        <end position="51"/>
    </location>
</feature>
<evidence type="ECO:0000256" key="9">
    <source>
        <dbReference type="ARBA" id="ARBA00023065"/>
    </source>
</evidence>
<dbReference type="InterPro" id="IPR005821">
    <property type="entry name" value="Ion_trans_dom"/>
</dbReference>
<keyword evidence="3" id="KW-0633">Potassium transport</keyword>
<keyword evidence="4 13" id="KW-0812">Transmembrane</keyword>
<evidence type="ECO:0000256" key="4">
    <source>
        <dbReference type="ARBA" id="ARBA00022692"/>
    </source>
</evidence>
<dbReference type="OrthoDB" id="10025005at2759"/>
<keyword evidence="5" id="KW-0631">Potassium channel</keyword>
<evidence type="ECO:0000256" key="12">
    <source>
        <dbReference type="SAM" id="MobiDB-lite"/>
    </source>
</evidence>
<evidence type="ECO:0000256" key="2">
    <source>
        <dbReference type="ARBA" id="ARBA00022448"/>
    </source>
</evidence>
<evidence type="ECO:0000256" key="3">
    <source>
        <dbReference type="ARBA" id="ARBA00022538"/>
    </source>
</evidence>
<dbReference type="FunFam" id="1.10.287.70:FF:000002">
    <property type="entry name" value="Potassium voltage-gated channel subfamily a member"/>
    <property type="match status" value="1"/>
</dbReference>
<dbReference type="PANTHER" id="PTHR11537:SF245">
    <property type="entry name" value="POTASSIUM VOLTAGE-GATED CHANNEL PROTEIN EGL-36"/>
    <property type="match status" value="1"/>
</dbReference>
<evidence type="ECO:0000256" key="8">
    <source>
        <dbReference type="ARBA" id="ARBA00022989"/>
    </source>
</evidence>
<feature type="transmembrane region" description="Helical" evidence="13">
    <location>
        <begin position="6"/>
        <end position="21"/>
    </location>
</feature>
<keyword evidence="6" id="KW-0851">Voltage-gated channel</keyword>
<keyword evidence="16" id="KW-1185">Reference proteome</keyword>
<evidence type="ECO:0000256" key="13">
    <source>
        <dbReference type="SAM" id="Phobius"/>
    </source>
</evidence>
<evidence type="ECO:0000259" key="14">
    <source>
        <dbReference type="Pfam" id="PF00520"/>
    </source>
</evidence>
<comment type="subcellular location">
    <subcellularLocation>
        <location evidence="1">Membrane</location>
        <topology evidence="1">Multi-pass membrane protein</topology>
    </subcellularLocation>
</comment>
<evidence type="ECO:0000256" key="6">
    <source>
        <dbReference type="ARBA" id="ARBA00022882"/>
    </source>
</evidence>
<dbReference type="SUPFAM" id="SSF81324">
    <property type="entry name" value="Voltage-gated potassium channels"/>
    <property type="match status" value="1"/>
</dbReference>
<reference evidence="15 16" key="2">
    <citation type="submission" date="2018-10" db="EMBL/GenBank/DDBJ databases">
        <authorList>
            <consortium name="Pathogen Informatics"/>
        </authorList>
    </citation>
    <scope>NUCLEOTIDE SEQUENCE [LARGE SCALE GENOMIC DNA]</scope>
</reference>
<keyword evidence="8 13" id="KW-1133">Transmembrane helix</keyword>
<dbReference type="EMBL" id="UXUI01013000">
    <property type="protein sequence ID" value="VDD97179.1"/>
    <property type="molecule type" value="Genomic_DNA"/>
</dbReference>
<accession>A0A0N4VP34</accession>
<protein>
    <submittedName>
        <fullName evidence="17">Ion_trans domain-containing protein</fullName>
    </submittedName>
</protein>
<keyword evidence="10 13" id="KW-0472">Membrane</keyword>
<dbReference type="Proteomes" id="UP000274131">
    <property type="component" value="Unassembled WGS sequence"/>
</dbReference>
<evidence type="ECO:0000256" key="11">
    <source>
        <dbReference type="ARBA" id="ARBA00023303"/>
    </source>
</evidence>
<evidence type="ECO:0000256" key="1">
    <source>
        <dbReference type="ARBA" id="ARBA00004141"/>
    </source>
</evidence>
<dbReference type="GO" id="GO:0043679">
    <property type="term" value="C:axon terminus"/>
    <property type="evidence" value="ECO:0007669"/>
    <property type="project" value="TreeGrafter"/>
</dbReference>
<organism evidence="17">
    <name type="scientific">Enterobius vermicularis</name>
    <name type="common">Human pinworm</name>
    <dbReference type="NCBI Taxonomy" id="51028"/>
    <lineage>
        <taxon>Eukaryota</taxon>
        <taxon>Metazoa</taxon>
        <taxon>Ecdysozoa</taxon>
        <taxon>Nematoda</taxon>
        <taxon>Chromadorea</taxon>
        <taxon>Rhabditida</taxon>
        <taxon>Spirurina</taxon>
        <taxon>Oxyuridomorpha</taxon>
        <taxon>Oxyuroidea</taxon>
        <taxon>Oxyuridae</taxon>
        <taxon>Enterobius</taxon>
    </lineage>
</organism>
<dbReference type="GO" id="GO:0005251">
    <property type="term" value="F:delayed rectifier potassium channel activity"/>
    <property type="evidence" value="ECO:0007669"/>
    <property type="project" value="TreeGrafter"/>
</dbReference>
<name>A0A0N4VP34_ENTVE</name>
<evidence type="ECO:0000256" key="7">
    <source>
        <dbReference type="ARBA" id="ARBA00022958"/>
    </source>
</evidence>
<dbReference type="WBParaSite" id="EVEC_0001275701-mRNA-1">
    <property type="protein sequence ID" value="EVEC_0001275701-mRNA-1"/>
    <property type="gene ID" value="EVEC_0001275701"/>
</dbReference>
<dbReference type="GO" id="GO:0032590">
    <property type="term" value="C:dendrite membrane"/>
    <property type="evidence" value="ECO:0007669"/>
    <property type="project" value="TreeGrafter"/>
</dbReference>
<evidence type="ECO:0000313" key="17">
    <source>
        <dbReference type="WBParaSite" id="EVEC_0001275701-mRNA-1"/>
    </source>
</evidence>
<keyword evidence="11" id="KW-0407">Ion channel</keyword>
<evidence type="ECO:0000313" key="16">
    <source>
        <dbReference type="Proteomes" id="UP000274131"/>
    </source>
</evidence>
<proteinExistence type="predicted"/>
<gene>
    <name evidence="15" type="ORF">EVEC_LOCUS11930</name>
</gene>
<dbReference type="Pfam" id="PF00520">
    <property type="entry name" value="Ion_trans"/>
    <property type="match status" value="1"/>
</dbReference>
<dbReference type="GO" id="GO:0001508">
    <property type="term" value="P:action potential"/>
    <property type="evidence" value="ECO:0007669"/>
    <property type="project" value="TreeGrafter"/>
</dbReference>
<keyword evidence="2" id="KW-0813">Transport</keyword>
<reference evidence="17" key="1">
    <citation type="submission" date="2017-02" db="UniProtKB">
        <authorList>
            <consortium name="WormBaseParasite"/>
        </authorList>
    </citation>
    <scope>IDENTIFICATION</scope>
</reference>
<evidence type="ECO:0000313" key="15">
    <source>
        <dbReference type="EMBL" id="VDD97179.1"/>
    </source>
</evidence>
<dbReference type="GO" id="GO:0032809">
    <property type="term" value="C:neuronal cell body membrane"/>
    <property type="evidence" value="ECO:0007669"/>
    <property type="project" value="TreeGrafter"/>
</dbReference>
<dbReference type="GO" id="GO:0042734">
    <property type="term" value="C:presynaptic membrane"/>
    <property type="evidence" value="ECO:0007669"/>
    <property type="project" value="TreeGrafter"/>
</dbReference>
<feature type="compositionally biased region" description="Polar residues" evidence="12">
    <location>
        <begin position="134"/>
        <end position="145"/>
    </location>
</feature>
<dbReference type="InterPro" id="IPR028325">
    <property type="entry name" value="VG_K_chnl"/>
</dbReference>
<dbReference type="GO" id="GO:0008076">
    <property type="term" value="C:voltage-gated potassium channel complex"/>
    <property type="evidence" value="ECO:0007669"/>
    <property type="project" value="InterPro"/>
</dbReference>
<dbReference type="AlphaFoldDB" id="A0A0N4VP34"/>